<gene>
    <name evidence="3" type="ORF">ASPBRDRAFT_130524</name>
</gene>
<dbReference type="SUPFAM" id="SSF48452">
    <property type="entry name" value="TPR-like"/>
    <property type="match status" value="1"/>
</dbReference>
<evidence type="ECO:0000256" key="1">
    <source>
        <dbReference type="SAM" id="MobiDB-lite"/>
    </source>
</evidence>
<evidence type="ECO:0000313" key="4">
    <source>
        <dbReference type="Proteomes" id="UP000184499"/>
    </source>
</evidence>
<name>A0A1L9UCY6_ASPBC</name>
<dbReference type="Proteomes" id="UP000184499">
    <property type="component" value="Unassembled WGS sequence"/>
</dbReference>
<feature type="compositionally biased region" description="Basic and acidic residues" evidence="1">
    <location>
        <begin position="1257"/>
        <end position="1270"/>
    </location>
</feature>
<dbReference type="InterPro" id="IPR011990">
    <property type="entry name" value="TPR-like_helical_dom_sf"/>
</dbReference>
<keyword evidence="4" id="KW-1185">Reference proteome</keyword>
<accession>A0A1L9UCY6</accession>
<feature type="region of interest" description="Disordered" evidence="1">
    <location>
        <begin position="1242"/>
        <end position="1293"/>
    </location>
</feature>
<sequence>MSRVIQDEGQELDFLAPLETVDQSIEKAKQMVEAAPQGDPSRERALLGLVVMCRCRYLQTKNIEDLTKVIENAEELLRATSETNDGFKGLWLEKLGNWYDDRYDLSQEIGDLDRAIEFYQQLASSMPVTDPSRVSHLARVSMSLHKRFELSRSSEDLDRVIEAASTTLESMPLEHSGRPSLRILLVNLLQQRSTMTGTSDDANRAIEMLNSGVQTMTPGELSDLPAMRIFIQSLIMAFEQTGSVDYLNQGVTLLEEALQHTPANEMKYFQHCRQLGMLLMRRFENTGSIDDVLRGIDVTETSVDNTPAHDNGRISALNTLGALRGLLFQHTGEKTHLELAIESIQAAIDALPADSFSRFGLLHNLSTWYGKRYDLTGEVCDINLAIDTMEPVLQEMAPGTDRAASFNNMGDMLSKRFQRLGDMNDLNRAIGLNRQAIEETPADHPKRSSFLNNLGIWLGLRFQRTGQMTDINEAVDVAEAAVRAILPDHSERHYCLGNLGRQLSLRYEDTGSLPDLNRSIQVTSLAVEALPLQHPVRARWLNNLGSELDMRFQRLGTTEDLDRAIEYAKAAVKAIPPGHPDLATCLRNLGMWLGSRFEKTGDPSDIDQAIDFASLAVDSTPREDVSYALRAQSLASLLNGRYHLSGELEDINRAIDVLQSVLGGRRRDSRERLIYLKGMAGILASRFDRTGDMDSINKAIEAAQEVTEITHPENFQRAVYFLNLAASLATRWEHTKSAEDKQRILETLMAGWNCTNGLPSTRIRLGRGAAGVYASRFDWKNANAIMQEVVSIIPNVSPRILAHRDKQSVLEDFSGAASMAAACALSAGESAEKALQLLELGRGLAQKFEYLRDQLDAPESQGKETDVTPESINRRHKVSEMLDETINEIRQLSGFEDFLLPPTAQQMMDAADRGPLVVVNVHRYRCDAFIVECNRISSLRLPDLDMDTILEMERKLRIDIISVLEWLWATVTLPVLDYLGFRKLPSDEAWPHIWWVPIGPLAWFPVHAAGRHFNAARETVLDHVMSSYSSSVKSIIYGRRHRVFTSTSDYALLVAMPQTSGQSPLPSASKEIQMLRDLCPGLNLQVVDPAYPTRENVLEQLRHCKIFHFAGHGLSDPAEPSDSCLVVHDWQHRRLTVGDLRDLRLHETAPFLSYLSACSTSSISRVKLIDEGIHLVNACQLAGFRHVVGTLWEVSDSHCVEAAEILYSTLKEKGMNDEAVCLGLHRAVRYLRDRDGLTSAARSQDRVENEFSEDEVEQRPEETMQIDERQCMPADAPHSTPDGRNAVPKKGRKSRAQWHWVPYVHFGV</sequence>
<evidence type="ECO:0000259" key="2">
    <source>
        <dbReference type="Pfam" id="PF12770"/>
    </source>
</evidence>
<dbReference type="VEuPathDB" id="FungiDB:ASPBRDRAFT_130524"/>
<dbReference type="STRING" id="767769.A0A1L9UCY6"/>
<dbReference type="PANTHER" id="PTHR19959">
    <property type="entry name" value="KINESIN LIGHT CHAIN"/>
    <property type="match status" value="1"/>
</dbReference>
<evidence type="ECO:0000313" key="3">
    <source>
        <dbReference type="EMBL" id="OJJ69545.1"/>
    </source>
</evidence>
<dbReference type="InterPro" id="IPR024983">
    <property type="entry name" value="CHAT_dom"/>
</dbReference>
<dbReference type="Gene3D" id="1.25.40.10">
    <property type="entry name" value="Tetratricopeptide repeat domain"/>
    <property type="match status" value="2"/>
</dbReference>
<reference evidence="4" key="1">
    <citation type="journal article" date="2017" name="Genome Biol.">
        <title>Comparative genomics reveals high biological diversity and specific adaptations in the industrially and medically important fungal genus Aspergillus.</title>
        <authorList>
            <person name="de Vries R.P."/>
            <person name="Riley R."/>
            <person name="Wiebenga A."/>
            <person name="Aguilar-Osorio G."/>
            <person name="Amillis S."/>
            <person name="Uchima C.A."/>
            <person name="Anderluh G."/>
            <person name="Asadollahi M."/>
            <person name="Askin M."/>
            <person name="Barry K."/>
            <person name="Battaglia E."/>
            <person name="Bayram O."/>
            <person name="Benocci T."/>
            <person name="Braus-Stromeyer S.A."/>
            <person name="Caldana C."/>
            <person name="Canovas D."/>
            <person name="Cerqueira G.C."/>
            <person name="Chen F."/>
            <person name="Chen W."/>
            <person name="Choi C."/>
            <person name="Clum A."/>
            <person name="Dos Santos R.A."/>
            <person name="Damasio A.R."/>
            <person name="Diallinas G."/>
            <person name="Emri T."/>
            <person name="Fekete E."/>
            <person name="Flipphi M."/>
            <person name="Freyberg S."/>
            <person name="Gallo A."/>
            <person name="Gournas C."/>
            <person name="Habgood R."/>
            <person name="Hainaut M."/>
            <person name="Harispe M.L."/>
            <person name="Henrissat B."/>
            <person name="Hilden K.S."/>
            <person name="Hope R."/>
            <person name="Hossain A."/>
            <person name="Karabika E."/>
            <person name="Karaffa L."/>
            <person name="Karanyi Z."/>
            <person name="Krasevec N."/>
            <person name="Kuo A."/>
            <person name="Kusch H."/>
            <person name="LaButti K."/>
            <person name="Lagendijk E.L."/>
            <person name="Lapidus A."/>
            <person name="Levasseur A."/>
            <person name="Lindquist E."/>
            <person name="Lipzen A."/>
            <person name="Logrieco A.F."/>
            <person name="MacCabe A."/>
            <person name="Maekelae M.R."/>
            <person name="Malavazi I."/>
            <person name="Melin P."/>
            <person name="Meyer V."/>
            <person name="Mielnichuk N."/>
            <person name="Miskei M."/>
            <person name="Molnar A.P."/>
            <person name="Mule G."/>
            <person name="Ngan C.Y."/>
            <person name="Orejas M."/>
            <person name="Orosz E."/>
            <person name="Ouedraogo J.P."/>
            <person name="Overkamp K.M."/>
            <person name="Park H.-S."/>
            <person name="Perrone G."/>
            <person name="Piumi F."/>
            <person name="Punt P.J."/>
            <person name="Ram A.F."/>
            <person name="Ramon A."/>
            <person name="Rauscher S."/>
            <person name="Record E."/>
            <person name="Riano-Pachon D.M."/>
            <person name="Robert V."/>
            <person name="Roehrig J."/>
            <person name="Ruller R."/>
            <person name="Salamov A."/>
            <person name="Salih N.S."/>
            <person name="Samson R.A."/>
            <person name="Sandor E."/>
            <person name="Sanguinetti M."/>
            <person name="Schuetze T."/>
            <person name="Sepcic K."/>
            <person name="Shelest E."/>
            <person name="Sherlock G."/>
            <person name="Sophianopoulou V."/>
            <person name="Squina F.M."/>
            <person name="Sun H."/>
            <person name="Susca A."/>
            <person name="Todd R.B."/>
            <person name="Tsang A."/>
            <person name="Unkles S.E."/>
            <person name="van de Wiele N."/>
            <person name="van Rossen-Uffink D."/>
            <person name="Oliveira J.V."/>
            <person name="Vesth T.C."/>
            <person name="Visser J."/>
            <person name="Yu J.-H."/>
            <person name="Zhou M."/>
            <person name="Andersen M.R."/>
            <person name="Archer D.B."/>
            <person name="Baker S.E."/>
            <person name="Benoit I."/>
            <person name="Brakhage A.A."/>
            <person name="Braus G.H."/>
            <person name="Fischer R."/>
            <person name="Frisvad J.C."/>
            <person name="Goldman G.H."/>
            <person name="Houbraken J."/>
            <person name="Oakley B."/>
            <person name="Pocsi I."/>
            <person name="Scazzocchio C."/>
            <person name="Seiboth B."/>
            <person name="vanKuyk P.A."/>
            <person name="Wortman J."/>
            <person name="Dyer P.S."/>
            <person name="Grigoriev I.V."/>
        </authorList>
    </citation>
    <scope>NUCLEOTIDE SEQUENCE [LARGE SCALE GENOMIC DNA]</scope>
    <source>
        <strain evidence="4">CBS 101740 / IMI 381727 / IBT 21946</strain>
    </source>
</reference>
<dbReference type="EMBL" id="KV878688">
    <property type="protein sequence ID" value="OJJ69545.1"/>
    <property type="molecule type" value="Genomic_DNA"/>
</dbReference>
<dbReference type="GeneID" id="93570719"/>
<proteinExistence type="predicted"/>
<organism evidence="3 4">
    <name type="scientific">Aspergillus brasiliensis (strain CBS 101740 / IMI 381727 / IBT 21946)</name>
    <dbReference type="NCBI Taxonomy" id="767769"/>
    <lineage>
        <taxon>Eukaryota</taxon>
        <taxon>Fungi</taxon>
        <taxon>Dikarya</taxon>
        <taxon>Ascomycota</taxon>
        <taxon>Pezizomycotina</taxon>
        <taxon>Eurotiomycetes</taxon>
        <taxon>Eurotiomycetidae</taxon>
        <taxon>Eurotiales</taxon>
        <taxon>Aspergillaceae</taxon>
        <taxon>Aspergillus</taxon>
        <taxon>Aspergillus subgen. Circumdati</taxon>
    </lineage>
</organism>
<protein>
    <recommendedName>
        <fullName evidence="2">CHAT domain-containing protein</fullName>
    </recommendedName>
</protein>
<dbReference type="PANTHER" id="PTHR19959:SF119">
    <property type="entry name" value="FUNGAL LIPASE-LIKE DOMAIN-CONTAINING PROTEIN"/>
    <property type="match status" value="1"/>
</dbReference>
<dbReference type="OMA" id="GHAHLPK"/>
<feature type="domain" description="CHAT" evidence="2">
    <location>
        <begin position="964"/>
        <end position="1233"/>
    </location>
</feature>
<dbReference type="Pfam" id="PF12770">
    <property type="entry name" value="CHAT"/>
    <property type="match status" value="1"/>
</dbReference>
<dbReference type="RefSeq" id="XP_067476794.1">
    <property type="nucleotide sequence ID" value="XM_067618231.1"/>
</dbReference>
<dbReference type="OrthoDB" id="9991317at2759"/>